<feature type="region of interest" description="Disordered" evidence="14">
    <location>
        <begin position="309"/>
        <end position="364"/>
    </location>
</feature>
<feature type="region of interest" description="Disordered" evidence="14">
    <location>
        <begin position="1"/>
        <end position="30"/>
    </location>
</feature>
<dbReference type="Proteomes" id="UP000694844">
    <property type="component" value="Chromosome 2"/>
</dbReference>
<dbReference type="SMART" id="SM00454">
    <property type="entry name" value="SAM"/>
    <property type="match status" value="1"/>
</dbReference>
<dbReference type="Pfam" id="PF02820">
    <property type="entry name" value="MBT"/>
    <property type="match status" value="3"/>
</dbReference>
<dbReference type="GO" id="GO:0008270">
    <property type="term" value="F:zinc ion binding"/>
    <property type="evidence" value="ECO:0007669"/>
    <property type="project" value="UniProtKB-KW"/>
</dbReference>
<keyword evidence="16" id="KW-1185">Reference proteome</keyword>
<keyword evidence="6" id="KW-0862">Zinc</keyword>
<evidence type="ECO:0000256" key="6">
    <source>
        <dbReference type="ARBA" id="ARBA00022833"/>
    </source>
</evidence>
<dbReference type="CDD" id="cd09582">
    <property type="entry name" value="SAM_Scm-like-3MBT3_4"/>
    <property type="match status" value="1"/>
</dbReference>
<dbReference type="FunFam" id="2.30.30.140:FF:000007">
    <property type="entry name" value="Lethal(3)malignant brain tumor-like protein 1"/>
    <property type="match status" value="1"/>
</dbReference>
<evidence type="ECO:0000313" key="18">
    <source>
        <dbReference type="RefSeq" id="XP_022312864.1"/>
    </source>
</evidence>
<keyword evidence="8" id="KW-0805">Transcription regulation</keyword>
<keyword evidence="10" id="KW-0539">Nucleus</keyword>
<evidence type="ECO:0000256" key="7">
    <source>
        <dbReference type="ARBA" id="ARBA00022853"/>
    </source>
</evidence>
<dbReference type="InterPro" id="IPR013761">
    <property type="entry name" value="SAM/pointed_sf"/>
</dbReference>
<evidence type="ECO:0000256" key="13">
    <source>
        <dbReference type="PROSITE-ProRule" id="PRU00459"/>
    </source>
</evidence>
<feature type="domain" description="SAM" evidence="15">
    <location>
        <begin position="1349"/>
        <end position="1413"/>
    </location>
</feature>
<dbReference type="Pfam" id="PF00536">
    <property type="entry name" value="SAM_1"/>
    <property type="match status" value="1"/>
</dbReference>
<keyword evidence="4" id="KW-0677">Repeat</keyword>
<sequence length="1416" mass="154929">MSSQQNVDGNPPPTKKLKPETSATGDTTPYSTVAIATPVTLMPTNVTSNSNLQQGSVISVTFSNGVFNVKPADLDQPQTGSLKPAPGLHPGTVSVVKGVPVNPAGVKLQSQNVQLRGPNPVTYIAQNIPGTQGSGGSVTMKPGTMAILPQQNVPLQAYQALQSKAQGQTNLLPTPVQLQQQNLKSGQITLGSVTLAQYTQASVTQPSNVLQTVQGQARPQMVTKILPQQNFQVKPLNVGKSLIPNQQIQISHIHNVGGKPVAMVAQSANLAQQQPPVTTMTALKRFPVPVSPTNNISTSLPTKIRIQGNSVSTDNTNTSKQDTKDGKNVTGTKLLPVQTVTTNGGAPQQNGLTTKPTTVASTQSPTSVASAIPVVPKGNHFQVQSGAMAQVGQMAPNTRFAHVFPSNALSKVGVMTVPAMQGPIARVPIQMSASTSAPLLMRSPAPSVGKVSVTSSAGEILPDLVHPQSIKTEPDDKEFERKNSEKSEMKVETESREKEEESKRTKDTNAAESSKIKNVPNFLDDFETSSEKKATKSESQTKLKKSDTQKEKDEKPKELEENKDLVPVTVQNLEEDMQKKSKERTEIKSSEKVDSDIKEQKNGGEIKKEPSCEESVKLAKENKKTESESKKSEKAKEEDFDPIGAMDWKDGVGELEGSNLKFKMNEFGGMELITDTLECNETLDSSSEMDVSETTEKEPEEVPGCSGDTEVKSGGRKKDDKLQDGGGEVRDEVCQCMNCGEFGFASEFCKSGRFCSQACATTFTTKKMRGGRGGHNHFMSKMWKKKKKLMAMKGALDEEGVPIKSGPGRKPKLHNWASYLERTKSQGAPLRLFKEPFPVHKNGFKLGMKLEGVDPKHQSLFCVLTVAEICGYRIRLHFDGYSECYDFWTNADSPFLFPVGWCEENNRNLQPPKGFTAEGFNWLNYLKLSKAVAAPKVLFNNLPTEPTSSHLFQVGQRLESVDKKNSNLICASTVNDVMANHVLIHFDGWEDTYDYWCDITSMNIHPVGWCEKNGKTLSPPGEYENVHFEWKEYLEKNNAEAVPEKAFKPQSPVGFEPGMKIEAVDKRNPILIRVATVTELDGHLLKLHFDEWDECYDYWVEDDCPDIHPPGWCHKTGHPLTAPPTPADLVPGPTGCPIPGCKGIGHIKGAKYTGHHSAFGCPYSPLNMNRESTLQDRLGSTRAEEVIQTPTPSSPIDPKMIKGEPPDSPEIVKKCPTPGCDGQGHVTGKFSAHHKLSGCPKAQNNQLQQSIAAENIVPKKSTRGRKPRSYYLNMGERGPPPKVPKLKIKHERDFDAISPQESLQNGVHNSVFKSAMATTPNPDVSLCWEQHVKLLPGIHRLKGSDVAKWNIEQVAAFVKTLPGCEEHYKTFKEEQIDGEAFLLISQADLVKILNIKLGPAIKIFNSLKVFKSSLDV</sequence>
<feature type="compositionally biased region" description="Basic and acidic residues" evidence="14">
    <location>
        <begin position="472"/>
        <end position="509"/>
    </location>
</feature>
<dbReference type="Gene3D" id="4.10.320.30">
    <property type="match status" value="2"/>
</dbReference>
<dbReference type="FunFam" id="4.10.320.30:FF:000001">
    <property type="entry name" value="Myelin transcription factor 1-like, a"/>
    <property type="match status" value="1"/>
</dbReference>
<evidence type="ECO:0000256" key="12">
    <source>
        <dbReference type="ARBA" id="ARBA00079425"/>
    </source>
</evidence>
<dbReference type="PROSITE" id="PS50105">
    <property type="entry name" value="SAM_DOMAIN"/>
    <property type="match status" value="1"/>
</dbReference>
<reference evidence="17 18" key="1">
    <citation type="submission" date="2025-04" db="UniProtKB">
        <authorList>
            <consortium name="RefSeq"/>
        </authorList>
    </citation>
    <scope>IDENTIFICATION</scope>
    <source>
        <tissue evidence="17 18">Whole sample</tissue>
    </source>
</reference>
<feature type="region of interest" description="Disordered" evidence="14">
    <location>
        <begin position="459"/>
        <end position="645"/>
    </location>
</feature>
<dbReference type="GO" id="GO:0045892">
    <property type="term" value="P:negative regulation of DNA-templated transcription"/>
    <property type="evidence" value="ECO:0007669"/>
    <property type="project" value="TreeGrafter"/>
</dbReference>
<keyword evidence="3" id="KW-0479">Metal-binding</keyword>
<dbReference type="InterPro" id="IPR001660">
    <property type="entry name" value="SAM"/>
</dbReference>
<feature type="region of interest" description="Disordered" evidence="14">
    <location>
        <begin position="1262"/>
        <end position="1282"/>
    </location>
</feature>
<dbReference type="OrthoDB" id="8188861at2759"/>
<evidence type="ECO:0000256" key="2">
    <source>
        <dbReference type="ARBA" id="ARBA00022491"/>
    </source>
</evidence>
<proteinExistence type="predicted"/>
<evidence type="ECO:0000259" key="15">
    <source>
        <dbReference type="PROSITE" id="PS50105"/>
    </source>
</evidence>
<accession>A0A8B8CCJ2</accession>
<dbReference type="PROSITE" id="PS51079">
    <property type="entry name" value="MBT"/>
    <property type="match status" value="3"/>
</dbReference>
<name>A0A8B8CCJ2_CRAVI</name>
<dbReference type="CDD" id="cd20102">
    <property type="entry name" value="MBT_L3MBTL1-like_rpt2"/>
    <property type="match status" value="1"/>
</dbReference>
<dbReference type="InterPro" id="IPR050548">
    <property type="entry name" value="PcG_chromatin_remod_factors"/>
</dbReference>
<feature type="compositionally biased region" description="Acidic residues" evidence="14">
    <location>
        <begin position="690"/>
        <end position="701"/>
    </location>
</feature>
<evidence type="ECO:0000256" key="1">
    <source>
        <dbReference type="ARBA" id="ARBA00004123"/>
    </source>
</evidence>
<dbReference type="SUPFAM" id="SSF63748">
    <property type="entry name" value="Tudor/PWWP/MBT"/>
    <property type="match status" value="3"/>
</dbReference>
<gene>
    <name evidence="17 18" type="primary">LOC111117921</name>
</gene>
<feature type="repeat" description="MBT" evidence="13">
    <location>
        <begin position="920"/>
        <end position="1020"/>
    </location>
</feature>
<evidence type="ECO:0000256" key="5">
    <source>
        <dbReference type="ARBA" id="ARBA00022771"/>
    </source>
</evidence>
<feature type="compositionally biased region" description="Polar residues" evidence="14">
    <location>
        <begin position="338"/>
        <end position="364"/>
    </location>
</feature>
<dbReference type="CDD" id="cd20101">
    <property type="entry name" value="MBT_L3MBTL1-like_rpt1"/>
    <property type="match status" value="1"/>
</dbReference>
<evidence type="ECO:0000313" key="16">
    <source>
        <dbReference type="Proteomes" id="UP000694844"/>
    </source>
</evidence>
<dbReference type="GeneID" id="111117921"/>
<feature type="repeat" description="MBT" evidence="13">
    <location>
        <begin position="814"/>
        <end position="912"/>
    </location>
</feature>
<feature type="compositionally biased region" description="Polar residues" evidence="14">
    <location>
        <begin position="21"/>
        <end position="30"/>
    </location>
</feature>
<dbReference type="CDD" id="cd20103">
    <property type="entry name" value="MBT_L3MBTL1-like_rpt3"/>
    <property type="match status" value="1"/>
</dbReference>
<organism evidence="16 18">
    <name type="scientific">Crassostrea virginica</name>
    <name type="common">Eastern oyster</name>
    <dbReference type="NCBI Taxonomy" id="6565"/>
    <lineage>
        <taxon>Eukaryota</taxon>
        <taxon>Metazoa</taxon>
        <taxon>Spiralia</taxon>
        <taxon>Lophotrochozoa</taxon>
        <taxon>Mollusca</taxon>
        <taxon>Bivalvia</taxon>
        <taxon>Autobranchia</taxon>
        <taxon>Pteriomorphia</taxon>
        <taxon>Ostreida</taxon>
        <taxon>Ostreoidea</taxon>
        <taxon>Ostreidae</taxon>
        <taxon>Crassostrea</taxon>
    </lineage>
</organism>
<keyword evidence="5" id="KW-0863">Zinc-finger</keyword>
<keyword evidence="9" id="KW-0804">Transcription</keyword>
<dbReference type="InterPro" id="IPR038603">
    <property type="entry name" value="Znf_FCS_sf"/>
</dbReference>
<dbReference type="Gene3D" id="2.30.30.140">
    <property type="match status" value="3"/>
</dbReference>
<evidence type="ECO:0000313" key="17">
    <source>
        <dbReference type="RefSeq" id="XP_022312863.1"/>
    </source>
</evidence>
<evidence type="ECO:0000256" key="11">
    <source>
        <dbReference type="ARBA" id="ARBA00068102"/>
    </source>
</evidence>
<keyword evidence="2" id="KW-0678">Repressor</keyword>
<evidence type="ECO:0000256" key="14">
    <source>
        <dbReference type="SAM" id="MobiDB-lite"/>
    </source>
</evidence>
<dbReference type="GO" id="GO:0003682">
    <property type="term" value="F:chromatin binding"/>
    <property type="evidence" value="ECO:0007669"/>
    <property type="project" value="TreeGrafter"/>
</dbReference>
<dbReference type="GO" id="GO:0005634">
    <property type="term" value="C:nucleus"/>
    <property type="evidence" value="ECO:0007669"/>
    <property type="project" value="UniProtKB-SubCell"/>
</dbReference>
<evidence type="ECO:0000256" key="4">
    <source>
        <dbReference type="ARBA" id="ARBA00022737"/>
    </source>
</evidence>
<dbReference type="SUPFAM" id="SSF103637">
    <property type="entry name" value="CCHHC domain"/>
    <property type="match status" value="2"/>
</dbReference>
<dbReference type="InterPro" id="IPR004092">
    <property type="entry name" value="Mbt"/>
</dbReference>
<feature type="region of interest" description="Disordered" evidence="14">
    <location>
        <begin position="686"/>
        <end position="726"/>
    </location>
</feature>
<dbReference type="GO" id="GO:0042393">
    <property type="term" value="F:histone binding"/>
    <property type="evidence" value="ECO:0007669"/>
    <property type="project" value="TreeGrafter"/>
</dbReference>
<dbReference type="Pfam" id="PF01530">
    <property type="entry name" value="zf-C2HC"/>
    <property type="match status" value="2"/>
</dbReference>
<dbReference type="PANTHER" id="PTHR12247">
    <property type="entry name" value="POLYCOMB GROUP PROTEIN"/>
    <property type="match status" value="1"/>
</dbReference>
<dbReference type="RefSeq" id="XP_022312863.1">
    <property type="nucleotide sequence ID" value="XM_022457155.1"/>
</dbReference>
<keyword evidence="7" id="KW-0156">Chromatin regulator</keyword>
<feature type="compositionally biased region" description="Basic and acidic residues" evidence="14">
    <location>
        <begin position="576"/>
        <end position="637"/>
    </location>
</feature>
<evidence type="ECO:0000256" key="10">
    <source>
        <dbReference type="ARBA" id="ARBA00023242"/>
    </source>
</evidence>
<dbReference type="PROSITE" id="PS51802">
    <property type="entry name" value="ZF_CCHHC"/>
    <property type="match status" value="2"/>
</dbReference>
<evidence type="ECO:0000256" key="8">
    <source>
        <dbReference type="ARBA" id="ARBA00023015"/>
    </source>
</evidence>
<dbReference type="KEGG" id="cvn:111117921"/>
<dbReference type="Gene3D" id="3.30.60.160">
    <property type="match status" value="1"/>
</dbReference>
<feature type="compositionally biased region" description="Polar residues" evidence="14">
    <location>
        <begin position="309"/>
        <end position="320"/>
    </location>
</feature>
<dbReference type="PANTHER" id="PTHR12247:SF131">
    <property type="entry name" value="LD05287P"/>
    <property type="match status" value="1"/>
</dbReference>
<dbReference type="GO" id="GO:0006325">
    <property type="term" value="P:chromatin organization"/>
    <property type="evidence" value="ECO:0007669"/>
    <property type="project" value="UniProtKB-KW"/>
</dbReference>
<evidence type="ECO:0000256" key="9">
    <source>
        <dbReference type="ARBA" id="ARBA00023163"/>
    </source>
</evidence>
<dbReference type="InterPro" id="IPR036060">
    <property type="entry name" value="Znf_C2H2C_sf"/>
</dbReference>
<dbReference type="SUPFAM" id="SSF47769">
    <property type="entry name" value="SAM/Pointed domain"/>
    <property type="match status" value="1"/>
</dbReference>
<evidence type="ECO:0000256" key="3">
    <source>
        <dbReference type="ARBA" id="ARBA00022723"/>
    </source>
</evidence>
<dbReference type="InterPro" id="IPR002515">
    <property type="entry name" value="Znf_C2H2C"/>
</dbReference>
<feature type="repeat" description="MBT" evidence="13">
    <location>
        <begin position="1028"/>
        <end position="1123"/>
    </location>
</feature>
<protein>
    <recommendedName>
        <fullName evidence="11">Lethal(3)malignant brain tumor-like protein 1</fullName>
    </recommendedName>
    <alternativeName>
        <fullName evidence="12">L(3)mbt protein homolog</fullName>
    </alternativeName>
</protein>
<dbReference type="Gene3D" id="1.10.150.50">
    <property type="entry name" value="Transcription Factor, Ets-1"/>
    <property type="match status" value="1"/>
</dbReference>
<dbReference type="SMART" id="SM00561">
    <property type="entry name" value="MBT"/>
    <property type="match status" value="3"/>
</dbReference>
<feature type="compositionally biased region" description="Basic and acidic residues" evidence="14">
    <location>
        <begin position="529"/>
        <end position="564"/>
    </location>
</feature>
<comment type="subcellular location">
    <subcellularLocation>
        <location evidence="1">Nucleus</location>
    </subcellularLocation>
</comment>
<dbReference type="RefSeq" id="XP_022312864.1">
    <property type="nucleotide sequence ID" value="XM_022457156.1"/>
</dbReference>
<feature type="compositionally biased region" description="Basic and acidic residues" evidence="14">
    <location>
        <begin position="709"/>
        <end position="726"/>
    </location>
</feature>